<name>A0AAD3R201_LATJO</name>
<evidence type="ECO:0000256" key="1">
    <source>
        <dbReference type="SAM" id="MobiDB-lite"/>
    </source>
</evidence>
<feature type="region of interest" description="Disordered" evidence="1">
    <location>
        <begin position="1"/>
        <end position="73"/>
    </location>
</feature>
<sequence>MTAPEQPMKPGDMAALDVDSSHSDFLQQEEGRGSQDSQPSPLDLLATTCTKVGSPSSEVDRGAAADVVSRHLC</sequence>
<evidence type="ECO:0000313" key="2">
    <source>
        <dbReference type="EMBL" id="GLD52080.1"/>
    </source>
</evidence>
<gene>
    <name evidence="2" type="ORF">AKAME5_002819000</name>
</gene>
<dbReference type="Proteomes" id="UP001279410">
    <property type="component" value="Unassembled WGS sequence"/>
</dbReference>
<evidence type="ECO:0000313" key="3">
    <source>
        <dbReference type="Proteomes" id="UP001279410"/>
    </source>
</evidence>
<organism evidence="2 3">
    <name type="scientific">Lates japonicus</name>
    <name type="common">Japanese lates</name>
    <dbReference type="NCBI Taxonomy" id="270547"/>
    <lineage>
        <taxon>Eukaryota</taxon>
        <taxon>Metazoa</taxon>
        <taxon>Chordata</taxon>
        <taxon>Craniata</taxon>
        <taxon>Vertebrata</taxon>
        <taxon>Euteleostomi</taxon>
        <taxon>Actinopterygii</taxon>
        <taxon>Neopterygii</taxon>
        <taxon>Teleostei</taxon>
        <taxon>Neoteleostei</taxon>
        <taxon>Acanthomorphata</taxon>
        <taxon>Carangaria</taxon>
        <taxon>Carangaria incertae sedis</taxon>
        <taxon>Centropomidae</taxon>
        <taxon>Lates</taxon>
    </lineage>
</organism>
<keyword evidence="3" id="KW-1185">Reference proteome</keyword>
<dbReference type="AlphaFoldDB" id="A0AAD3R201"/>
<proteinExistence type="predicted"/>
<reference evidence="2" key="1">
    <citation type="submission" date="2022-08" db="EMBL/GenBank/DDBJ databases">
        <title>Genome sequencing of akame (Lates japonicus).</title>
        <authorList>
            <person name="Hashiguchi Y."/>
            <person name="Takahashi H."/>
        </authorList>
    </citation>
    <scope>NUCLEOTIDE SEQUENCE</scope>
    <source>
        <strain evidence="2">Kochi</strain>
    </source>
</reference>
<feature type="compositionally biased region" description="Polar residues" evidence="1">
    <location>
        <begin position="47"/>
        <end position="57"/>
    </location>
</feature>
<dbReference type="EMBL" id="BRZM01003758">
    <property type="protein sequence ID" value="GLD52080.1"/>
    <property type="molecule type" value="Genomic_DNA"/>
</dbReference>
<protein>
    <submittedName>
        <fullName evidence="2">Transcription factor Sp3 isoform X1</fullName>
    </submittedName>
</protein>
<accession>A0AAD3R201</accession>
<comment type="caution">
    <text evidence="2">The sequence shown here is derived from an EMBL/GenBank/DDBJ whole genome shotgun (WGS) entry which is preliminary data.</text>
</comment>